<dbReference type="PANTHER" id="PTHR34415:SF1">
    <property type="entry name" value="INTEGRASE CATALYTIC DOMAIN-CONTAINING PROTEIN"/>
    <property type="match status" value="1"/>
</dbReference>
<accession>A0A8W8J5A9</accession>
<reference evidence="1" key="1">
    <citation type="submission" date="2022-08" db="UniProtKB">
        <authorList>
            <consortium name="EnsemblMetazoa"/>
        </authorList>
    </citation>
    <scope>IDENTIFICATION</scope>
    <source>
        <strain evidence="1">05x7-T-G4-1.051#20</strain>
    </source>
</reference>
<sequence length="347" mass="40018">MSQSSRVFDEIICHQDEPFIDEITSLNDLYFGNHTECVPLSSSEDEEEDSETTDISVRNYTDSTYNSDYQHEFEYRTVDLDEVKFVGVFKTKTCGCSTLYGSPCSTKIEFDHMLEYRHQCQEMSSGELDLTVKVQLAANRKSSTYWPQSTDVQRISQFLKEYTFKNGLPLPGRQPNYSTRGDKVLFLLPSDKTKSDIWELYNQAYAATMLNYRQVNLSEFKKVWFEQTPHILIIMPATDLCQGYVHNISNAWNLSEEEKKTMLDEYTCHLDKAKQVCTMDITQMYSFDFAQPIHCPHHAQEVEPLFFKTPRKFQAFGVCAEGADEKVFYLVDEAEEVGKGANTVVSL</sequence>
<organism evidence="1 2">
    <name type="scientific">Magallana gigas</name>
    <name type="common">Pacific oyster</name>
    <name type="synonym">Crassostrea gigas</name>
    <dbReference type="NCBI Taxonomy" id="29159"/>
    <lineage>
        <taxon>Eukaryota</taxon>
        <taxon>Metazoa</taxon>
        <taxon>Spiralia</taxon>
        <taxon>Lophotrochozoa</taxon>
        <taxon>Mollusca</taxon>
        <taxon>Bivalvia</taxon>
        <taxon>Autobranchia</taxon>
        <taxon>Pteriomorphia</taxon>
        <taxon>Ostreida</taxon>
        <taxon>Ostreoidea</taxon>
        <taxon>Ostreidae</taxon>
        <taxon>Magallana</taxon>
    </lineage>
</organism>
<keyword evidence="2" id="KW-1185">Reference proteome</keyword>
<protein>
    <submittedName>
        <fullName evidence="1">Uncharacterized protein</fullName>
    </submittedName>
</protein>
<proteinExistence type="predicted"/>
<dbReference type="AlphaFoldDB" id="A0A8W8J5A9"/>
<evidence type="ECO:0000313" key="2">
    <source>
        <dbReference type="Proteomes" id="UP000005408"/>
    </source>
</evidence>
<dbReference type="EnsemblMetazoa" id="G17313.1">
    <property type="protein sequence ID" value="G17313.1:cds"/>
    <property type="gene ID" value="G17313"/>
</dbReference>
<name>A0A8W8J5A9_MAGGI</name>
<dbReference type="Proteomes" id="UP000005408">
    <property type="component" value="Unassembled WGS sequence"/>
</dbReference>
<evidence type="ECO:0000313" key="1">
    <source>
        <dbReference type="EnsemblMetazoa" id="G17313.1:cds"/>
    </source>
</evidence>
<dbReference type="PANTHER" id="PTHR34415">
    <property type="entry name" value="INTEGRASE CATALYTIC DOMAIN-CONTAINING PROTEIN"/>
    <property type="match status" value="1"/>
</dbReference>